<dbReference type="Pfam" id="PF00857">
    <property type="entry name" value="Isochorismatase"/>
    <property type="match status" value="1"/>
</dbReference>
<evidence type="ECO:0000256" key="1">
    <source>
        <dbReference type="ARBA" id="ARBA00022801"/>
    </source>
</evidence>
<feature type="domain" description="Isochorismatase-like" evidence="2">
    <location>
        <begin position="39"/>
        <end position="215"/>
    </location>
</feature>
<dbReference type="RefSeq" id="WP_261292972.1">
    <property type="nucleotide sequence ID" value="NZ_JANQBK010000001.1"/>
</dbReference>
<evidence type="ECO:0000313" key="3">
    <source>
        <dbReference type="EMBL" id="MFC3581161.1"/>
    </source>
</evidence>
<dbReference type="PANTHER" id="PTHR43540:SF1">
    <property type="entry name" value="ISOCHORISMATASE HYDROLASE"/>
    <property type="match status" value="1"/>
</dbReference>
<dbReference type="Gene3D" id="3.40.50.850">
    <property type="entry name" value="Isochorismatase-like"/>
    <property type="match status" value="1"/>
</dbReference>
<gene>
    <name evidence="3" type="ORF">ACFONA_13395</name>
</gene>
<protein>
    <submittedName>
        <fullName evidence="3">Isochorismatase family protein</fullName>
    </submittedName>
</protein>
<evidence type="ECO:0000313" key="4">
    <source>
        <dbReference type="Proteomes" id="UP001595713"/>
    </source>
</evidence>
<proteinExistence type="predicted"/>
<dbReference type="InterPro" id="IPR036380">
    <property type="entry name" value="Isochorismatase-like_sf"/>
</dbReference>
<comment type="caution">
    <text evidence="3">The sequence shown here is derived from an EMBL/GenBank/DDBJ whole genome shotgun (WGS) entry which is preliminary data.</text>
</comment>
<keyword evidence="4" id="KW-1185">Reference proteome</keyword>
<dbReference type="InterPro" id="IPR000868">
    <property type="entry name" value="Isochorismatase-like_dom"/>
</dbReference>
<evidence type="ECO:0000259" key="2">
    <source>
        <dbReference type="Pfam" id="PF00857"/>
    </source>
</evidence>
<dbReference type="PANTHER" id="PTHR43540">
    <property type="entry name" value="PEROXYUREIDOACRYLATE/UREIDOACRYLATE AMIDOHYDROLASE-RELATED"/>
    <property type="match status" value="1"/>
</dbReference>
<sequence length="230" mass="26169">MTEIIGTRMVEDDRTARQIFEEVMANPARTKFGFGKKLAIVNVDFQNAYTRIDEFKTAYETDPRQIEYANTLSRLARERDMPVIWTHVAYMDDASDAGVWGTRTNTADSLQNIKVDSRRHHFDDRCDIDHGLDAIYTKRMPSAFFETPLQSLLIWHQVDTVVVTGGSTSGCVRATAVDSLSRGYRTIVPIETCADKHASYHFANLTDLQLKYADVEPVQTVIDWLEARRG</sequence>
<keyword evidence="1" id="KW-0378">Hydrolase</keyword>
<organism evidence="3 4">
    <name type="scientific">Sphingomonas hylomeconis</name>
    <dbReference type="NCBI Taxonomy" id="1395958"/>
    <lineage>
        <taxon>Bacteria</taxon>
        <taxon>Pseudomonadati</taxon>
        <taxon>Pseudomonadota</taxon>
        <taxon>Alphaproteobacteria</taxon>
        <taxon>Sphingomonadales</taxon>
        <taxon>Sphingomonadaceae</taxon>
        <taxon>Sphingomonas</taxon>
    </lineage>
</organism>
<dbReference type="EMBL" id="JBHRXP010000007">
    <property type="protein sequence ID" value="MFC3581161.1"/>
    <property type="molecule type" value="Genomic_DNA"/>
</dbReference>
<reference evidence="4" key="1">
    <citation type="journal article" date="2019" name="Int. J. Syst. Evol. Microbiol.">
        <title>The Global Catalogue of Microorganisms (GCM) 10K type strain sequencing project: providing services to taxonomists for standard genome sequencing and annotation.</title>
        <authorList>
            <consortium name="The Broad Institute Genomics Platform"/>
            <consortium name="The Broad Institute Genome Sequencing Center for Infectious Disease"/>
            <person name="Wu L."/>
            <person name="Ma J."/>
        </authorList>
    </citation>
    <scope>NUCLEOTIDE SEQUENCE [LARGE SCALE GENOMIC DNA]</scope>
    <source>
        <strain evidence="4">KCTC 42739</strain>
    </source>
</reference>
<dbReference type="Proteomes" id="UP001595713">
    <property type="component" value="Unassembled WGS sequence"/>
</dbReference>
<dbReference type="InterPro" id="IPR050272">
    <property type="entry name" value="Isochorismatase-like_hydrls"/>
</dbReference>
<dbReference type="SUPFAM" id="SSF52499">
    <property type="entry name" value="Isochorismatase-like hydrolases"/>
    <property type="match status" value="1"/>
</dbReference>
<name>A0ABV7SW89_9SPHN</name>
<accession>A0ABV7SW89</accession>